<evidence type="ECO:0000256" key="11">
    <source>
        <dbReference type="SAM" id="MobiDB-lite"/>
    </source>
</evidence>
<feature type="transmembrane region" description="Helical" evidence="10">
    <location>
        <begin position="94"/>
        <end position="124"/>
    </location>
</feature>
<dbReference type="NCBIfam" id="TIGR00378">
    <property type="entry name" value="cax"/>
    <property type="match status" value="1"/>
</dbReference>
<comment type="subcellular location">
    <subcellularLocation>
        <location evidence="1">Endomembrane system</location>
        <topology evidence="1">Multi-pass membrane protein</topology>
    </subcellularLocation>
    <subcellularLocation>
        <location evidence="10">Vacuole membrane</location>
    </subcellularLocation>
</comment>
<dbReference type="GO" id="GO:0012505">
    <property type="term" value="C:endomembrane system"/>
    <property type="evidence" value="ECO:0007669"/>
    <property type="project" value="UniProtKB-SubCell"/>
</dbReference>
<sequence>MSLDREEPDLGARSLNSVDSRLHGSQLRSRHSPAITPQEPATDMETPTPTPASTRTPTLFRVETWSQALYAPHSINIYHHARRALVHGVNSSNLLLLFLPLGIVAGALGWNAVLVFAFNLLATIPLSALVSDASDKLSDEVGEVLGSLVNATFGNSVELTAGILAVINGRSDIAQSVMIGSILSDLLLVRIDLPRLLFSFPTNNPIKVLGFCMLSAAWDKDLMPFNPAVADTLSSLMIITTMAIILPTALASALTTNSTQVRNKIVEFSHGTALILLVLYICYLYFQMKSHRHLFERAQHDHDDDPPSSSSQPIEQLVTLVGSAVGVVACTYFMFQSMVSTAHTAHVSTSFIATILIPIASNSAEAAAVIAVSRSGDIDFAISIIVSSILQIGLCVIPIIVILGWIIHQQTSLDFDSFNTVILFFSVLAVNYMLREGKYSYIHGIMLVGYYVILTIAFVFR</sequence>
<keyword evidence="10" id="KW-0926">Vacuole</keyword>
<dbReference type="RefSeq" id="XP_020118694.1">
    <property type="nucleotide sequence ID" value="XM_020268582.1"/>
</dbReference>
<evidence type="ECO:0000313" key="13">
    <source>
        <dbReference type="EMBL" id="OKL58573.1"/>
    </source>
</evidence>
<keyword evidence="9 10" id="KW-0472">Membrane</keyword>
<keyword evidence="14" id="KW-1185">Reference proteome</keyword>
<feature type="compositionally biased region" description="Basic and acidic residues" evidence="11">
    <location>
        <begin position="1"/>
        <end position="10"/>
    </location>
</feature>
<feature type="transmembrane region" description="Helical" evidence="10">
    <location>
        <begin position="440"/>
        <end position="460"/>
    </location>
</feature>
<dbReference type="InterPro" id="IPR044880">
    <property type="entry name" value="NCX_ion-bd_dom_sf"/>
</dbReference>
<organism evidence="13 14">
    <name type="scientific">Talaromyces atroroseus</name>
    <dbReference type="NCBI Taxonomy" id="1441469"/>
    <lineage>
        <taxon>Eukaryota</taxon>
        <taxon>Fungi</taxon>
        <taxon>Dikarya</taxon>
        <taxon>Ascomycota</taxon>
        <taxon>Pezizomycotina</taxon>
        <taxon>Eurotiomycetes</taxon>
        <taxon>Eurotiomycetidae</taxon>
        <taxon>Eurotiales</taxon>
        <taxon>Trichocomaceae</taxon>
        <taxon>Talaromyces</taxon>
        <taxon>Talaromyces sect. Trachyspermi</taxon>
    </lineage>
</organism>
<dbReference type="GO" id="GO:0006874">
    <property type="term" value="P:intracellular calcium ion homeostasis"/>
    <property type="evidence" value="ECO:0007669"/>
    <property type="project" value="TreeGrafter"/>
</dbReference>
<keyword evidence="7 10" id="KW-1133">Transmembrane helix</keyword>
<feature type="transmembrane region" description="Helical" evidence="10">
    <location>
        <begin position="233"/>
        <end position="253"/>
    </location>
</feature>
<comment type="caution">
    <text evidence="13">The sequence shown here is derived from an EMBL/GenBank/DDBJ whole genome shotgun (WGS) entry which is preliminary data.</text>
</comment>
<evidence type="ECO:0000256" key="2">
    <source>
        <dbReference type="ARBA" id="ARBA00008170"/>
    </source>
</evidence>
<reference evidence="13 14" key="1">
    <citation type="submission" date="2015-06" db="EMBL/GenBank/DDBJ databases">
        <title>Talaromyces atroroseus IBT 11181 draft genome.</title>
        <authorList>
            <person name="Rasmussen K.B."/>
            <person name="Rasmussen S."/>
            <person name="Petersen B."/>
            <person name="Sicheritz-Ponten T."/>
            <person name="Mortensen U.H."/>
            <person name="Thrane U."/>
        </authorList>
    </citation>
    <scope>NUCLEOTIDE SEQUENCE [LARGE SCALE GENOMIC DNA]</scope>
    <source>
        <strain evidence="13 14">IBT 11181</strain>
    </source>
</reference>
<evidence type="ECO:0000256" key="8">
    <source>
        <dbReference type="ARBA" id="ARBA00023065"/>
    </source>
</evidence>
<dbReference type="GO" id="GO:0015369">
    <property type="term" value="F:calcium:proton antiporter activity"/>
    <property type="evidence" value="ECO:0007669"/>
    <property type="project" value="UniProtKB-UniRule"/>
</dbReference>
<gene>
    <name evidence="13" type="ORF">UA08_06276</name>
</gene>
<comment type="function">
    <text evidence="10">Has a role in promoting intracellular calcium ion sequestration via the exchange of calcium ions for hydrogen ions across the vacuolar membrane. Involved also in manganese ion homeostasis via its uptake into the vacuole.</text>
</comment>
<feature type="transmembrane region" description="Helical" evidence="10">
    <location>
        <begin position="317"/>
        <end position="335"/>
    </location>
</feature>
<evidence type="ECO:0000256" key="4">
    <source>
        <dbReference type="ARBA" id="ARBA00022568"/>
    </source>
</evidence>
<dbReference type="GO" id="GO:0000329">
    <property type="term" value="C:fungal-type vacuole membrane"/>
    <property type="evidence" value="ECO:0007669"/>
    <property type="project" value="TreeGrafter"/>
</dbReference>
<feature type="region of interest" description="Disordered" evidence="11">
    <location>
        <begin position="1"/>
        <end position="55"/>
    </location>
</feature>
<evidence type="ECO:0000256" key="9">
    <source>
        <dbReference type="ARBA" id="ARBA00023136"/>
    </source>
</evidence>
<comment type="similarity">
    <text evidence="2 10">Belongs to the Ca(2+):cation antiporter (CaCA) (TC 2.A.19) family.</text>
</comment>
<feature type="transmembrane region" description="Helical" evidence="10">
    <location>
        <begin position="380"/>
        <end position="406"/>
    </location>
</feature>
<feature type="domain" description="Sodium/calcium exchanger membrane region" evidence="12">
    <location>
        <begin position="112"/>
        <end position="189"/>
    </location>
</feature>
<evidence type="ECO:0000256" key="6">
    <source>
        <dbReference type="ARBA" id="ARBA00022837"/>
    </source>
</evidence>
<keyword evidence="10" id="KW-0050">Antiport</keyword>
<proteinExistence type="inferred from homology"/>
<dbReference type="STRING" id="1441469.A0A225AH67"/>
<comment type="caution">
    <text evidence="10">Lacks conserved residue(s) required for the propagation of feature annotation.</text>
</comment>
<dbReference type="GeneID" id="31006032"/>
<evidence type="ECO:0000256" key="5">
    <source>
        <dbReference type="ARBA" id="ARBA00022692"/>
    </source>
</evidence>
<evidence type="ECO:0000313" key="14">
    <source>
        <dbReference type="Proteomes" id="UP000214365"/>
    </source>
</evidence>
<keyword evidence="4 10" id="KW-0109">Calcium transport</keyword>
<accession>A0A225AH67</accession>
<keyword evidence="5 10" id="KW-0812">Transmembrane</keyword>
<dbReference type="InterPro" id="IPR004713">
    <property type="entry name" value="CaH_exchang"/>
</dbReference>
<keyword evidence="8 10" id="KW-0406">Ion transport</keyword>
<keyword evidence="3 10" id="KW-0813">Transport</keyword>
<dbReference type="Gene3D" id="1.20.1420.30">
    <property type="entry name" value="NCX, central ion-binding region"/>
    <property type="match status" value="2"/>
</dbReference>
<dbReference type="Pfam" id="PF01699">
    <property type="entry name" value="Na_Ca_ex"/>
    <property type="match status" value="2"/>
</dbReference>
<protein>
    <recommendedName>
        <fullName evidence="10">Vacuolar calcium ion transporter</fullName>
    </recommendedName>
</protein>
<dbReference type="OrthoDB" id="1699231at2759"/>
<dbReference type="InterPro" id="IPR004798">
    <property type="entry name" value="CAX-like"/>
</dbReference>
<dbReference type="AlphaFoldDB" id="A0A225AH67"/>
<feature type="transmembrane region" description="Helical" evidence="10">
    <location>
        <begin position="265"/>
        <end position="286"/>
    </location>
</feature>
<evidence type="ECO:0000256" key="1">
    <source>
        <dbReference type="ARBA" id="ARBA00004127"/>
    </source>
</evidence>
<feature type="domain" description="Sodium/calcium exchanger membrane region" evidence="12">
    <location>
        <begin position="317"/>
        <end position="459"/>
    </location>
</feature>
<evidence type="ECO:0000256" key="7">
    <source>
        <dbReference type="ARBA" id="ARBA00022989"/>
    </source>
</evidence>
<evidence type="ECO:0000256" key="3">
    <source>
        <dbReference type="ARBA" id="ARBA00022448"/>
    </source>
</evidence>
<dbReference type="InterPro" id="IPR004837">
    <property type="entry name" value="NaCa_Exmemb"/>
</dbReference>
<dbReference type="EMBL" id="LFMY01000009">
    <property type="protein sequence ID" value="OKL58573.1"/>
    <property type="molecule type" value="Genomic_DNA"/>
</dbReference>
<dbReference type="PANTHER" id="PTHR31503">
    <property type="entry name" value="VACUOLAR CALCIUM ION TRANSPORTER"/>
    <property type="match status" value="1"/>
</dbReference>
<dbReference type="PANTHER" id="PTHR31503:SF22">
    <property type="entry name" value="VACUOLAR CALCIUM ION TRANSPORTER"/>
    <property type="match status" value="1"/>
</dbReference>
<feature type="transmembrane region" description="Helical" evidence="10">
    <location>
        <begin position="418"/>
        <end position="434"/>
    </location>
</feature>
<evidence type="ECO:0000259" key="12">
    <source>
        <dbReference type="Pfam" id="PF01699"/>
    </source>
</evidence>
<dbReference type="Proteomes" id="UP000214365">
    <property type="component" value="Unassembled WGS sequence"/>
</dbReference>
<keyword evidence="6 10" id="KW-0106">Calcium</keyword>
<name>A0A225AH67_TALAT</name>
<evidence type="ECO:0000256" key="10">
    <source>
        <dbReference type="RuleBase" id="RU365028"/>
    </source>
</evidence>